<dbReference type="AlphaFoldDB" id="A0A9W6TDM2"/>
<dbReference type="EMBL" id="BSXW01000104">
    <property type="protein sequence ID" value="GMF12113.1"/>
    <property type="molecule type" value="Genomic_DNA"/>
</dbReference>
<keyword evidence="1" id="KW-0472">Membrane</keyword>
<name>A0A9W6TDM2_9STRA</name>
<proteinExistence type="predicted"/>
<accession>A0A9W6TDM2</accession>
<keyword evidence="3" id="KW-1185">Reference proteome</keyword>
<keyword evidence="1" id="KW-0812">Transmembrane</keyword>
<evidence type="ECO:0000256" key="1">
    <source>
        <dbReference type="SAM" id="Phobius"/>
    </source>
</evidence>
<dbReference type="Proteomes" id="UP001165083">
    <property type="component" value="Unassembled WGS sequence"/>
</dbReference>
<feature type="transmembrane region" description="Helical" evidence="1">
    <location>
        <begin position="32"/>
        <end position="54"/>
    </location>
</feature>
<evidence type="ECO:0000313" key="3">
    <source>
        <dbReference type="Proteomes" id="UP001165083"/>
    </source>
</evidence>
<reference evidence="2" key="1">
    <citation type="submission" date="2023-04" db="EMBL/GenBank/DDBJ databases">
        <title>Phytophthora lilii NBRC 32176.</title>
        <authorList>
            <person name="Ichikawa N."/>
            <person name="Sato H."/>
            <person name="Tonouchi N."/>
        </authorList>
    </citation>
    <scope>NUCLEOTIDE SEQUENCE</scope>
    <source>
        <strain evidence="2">NBRC 32176</strain>
    </source>
</reference>
<keyword evidence="1" id="KW-1133">Transmembrane helix</keyword>
<organism evidence="2 3">
    <name type="scientific">Phytophthora lilii</name>
    <dbReference type="NCBI Taxonomy" id="2077276"/>
    <lineage>
        <taxon>Eukaryota</taxon>
        <taxon>Sar</taxon>
        <taxon>Stramenopiles</taxon>
        <taxon>Oomycota</taxon>
        <taxon>Peronosporomycetes</taxon>
        <taxon>Peronosporales</taxon>
        <taxon>Peronosporaceae</taxon>
        <taxon>Phytophthora</taxon>
    </lineage>
</organism>
<protein>
    <submittedName>
        <fullName evidence="2">Unnamed protein product</fullName>
    </submittedName>
</protein>
<sequence>MNLTDATCEFGLAQTAAACVRTLASYDPSAYLHYQIGYCVVGLVCTAASAAMLARAVMYDGSQLQVYNFLFCCYTSATVLFRGVDPGSYGHVIPRPIIGLLSDSSTAALYSHPRAWLLGHSYSEGGRRGWQTNELEIAGGCRDRRDLVVLHRLQLVPVPVQGLPAALVDLHGTDHQRLHPGCDQHSFSGLRSGGAVTPASVRVSNEIAHSSLSERMMANRSFDIELSDESDIPWWLNGERFNAGLSKAMHTKLR</sequence>
<gene>
    <name evidence="2" type="ORF">Plil01_000276700</name>
</gene>
<comment type="caution">
    <text evidence="2">The sequence shown here is derived from an EMBL/GenBank/DDBJ whole genome shotgun (WGS) entry which is preliminary data.</text>
</comment>
<dbReference type="OrthoDB" id="165760at2759"/>
<evidence type="ECO:0000313" key="2">
    <source>
        <dbReference type="EMBL" id="GMF12113.1"/>
    </source>
</evidence>